<evidence type="ECO:0000313" key="4">
    <source>
        <dbReference type="EMBL" id="EMS71969.1"/>
    </source>
</evidence>
<dbReference type="STRING" id="1195236.CTER_2002"/>
<feature type="domain" description="Fibronectin type-III" evidence="2">
    <location>
        <begin position="862"/>
        <end position="958"/>
    </location>
</feature>
<keyword evidence="5" id="KW-1185">Reference proteome</keyword>
<dbReference type="PROSITE" id="PS50853">
    <property type="entry name" value="FN3"/>
    <property type="match status" value="2"/>
</dbReference>
<gene>
    <name evidence="4" type="ORF">CTER_2002</name>
</gene>
<comment type="caution">
    <text evidence="4">The sequence shown here is derived from an EMBL/GenBank/DDBJ whole genome shotgun (WGS) entry which is preliminary data.</text>
</comment>
<dbReference type="Gene3D" id="2.60.40.10">
    <property type="entry name" value="Immunoglobulins"/>
    <property type="match status" value="2"/>
</dbReference>
<evidence type="ECO:0000256" key="1">
    <source>
        <dbReference type="ARBA" id="ARBA00022737"/>
    </source>
</evidence>
<evidence type="ECO:0000313" key="5">
    <source>
        <dbReference type="Proteomes" id="UP000014155"/>
    </source>
</evidence>
<protein>
    <recommendedName>
        <fullName evidence="6">Fibronectin type III domain-containing protein</fullName>
    </recommendedName>
</protein>
<dbReference type="SMART" id="SM00060">
    <property type="entry name" value="FN3"/>
    <property type="match status" value="4"/>
</dbReference>
<dbReference type="InterPro" id="IPR003961">
    <property type="entry name" value="FN3_dom"/>
</dbReference>
<accession>S0FS16</accession>
<evidence type="ECO:0000259" key="2">
    <source>
        <dbReference type="PROSITE" id="PS50853"/>
    </source>
</evidence>
<dbReference type="Proteomes" id="UP000014155">
    <property type="component" value="Unassembled WGS sequence"/>
</dbReference>
<dbReference type="InterPro" id="IPR013783">
    <property type="entry name" value="Ig-like_fold"/>
</dbReference>
<dbReference type="RefSeq" id="WP_004625478.1">
    <property type="nucleotide sequence ID" value="NZ_AORV01000031.1"/>
</dbReference>
<dbReference type="InterPro" id="IPR001119">
    <property type="entry name" value="SLH_dom"/>
</dbReference>
<dbReference type="eggNOG" id="ENOG5032026">
    <property type="taxonomic scope" value="Bacteria"/>
</dbReference>
<dbReference type="EMBL" id="AORV01000031">
    <property type="protein sequence ID" value="EMS71969.1"/>
    <property type="molecule type" value="Genomic_DNA"/>
</dbReference>
<proteinExistence type="predicted"/>
<reference evidence="4 5" key="1">
    <citation type="journal article" date="2013" name="Genome Announc.">
        <title>Draft Genome Sequence of the Cellulolytic, Mesophilic, Anaerobic Bacterium Clostridium termitidis Strain CT1112 (DSM 5398).</title>
        <authorList>
            <person name="Lal S."/>
            <person name="Ramachandran U."/>
            <person name="Zhang X."/>
            <person name="Munir R."/>
            <person name="Sparling R."/>
            <person name="Levin D.B."/>
        </authorList>
    </citation>
    <scope>NUCLEOTIDE SEQUENCE [LARGE SCALE GENOMIC DNA]</scope>
    <source>
        <strain evidence="4 5">CT1112</strain>
    </source>
</reference>
<feature type="domain" description="SLH" evidence="3">
    <location>
        <begin position="1294"/>
        <end position="1354"/>
    </location>
</feature>
<name>S0FS16_RUMCE</name>
<evidence type="ECO:0000259" key="3">
    <source>
        <dbReference type="PROSITE" id="PS51272"/>
    </source>
</evidence>
<evidence type="ECO:0008006" key="6">
    <source>
        <dbReference type="Google" id="ProtNLM"/>
    </source>
</evidence>
<organism evidence="4 5">
    <name type="scientific">Ruminiclostridium cellobioparum subsp. termitidis CT1112</name>
    <dbReference type="NCBI Taxonomy" id="1195236"/>
    <lineage>
        <taxon>Bacteria</taxon>
        <taxon>Bacillati</taxon>
        <taxon>Bacillota</taxon>
        <taxon>Clostridia</taxon>
        <taxon>Eubacteriales</taxon>
        <taxon>Oscillospiraceae</taxon>
        <taxon>Ruminiclostridium</taxon>
    </lineage>
</organism>
<dbReference type="SUPFAM" id="SSF49265">
    <property type="entry name" value="Fibronectin type III"/>
    <property type="match status" value="2"/>
</dbReference>
<dbReference type="PROSITE" id="PS51272">
    <property type="entry name" value="SLH"/>
    <property type="match status" value="1"/>
</dbReference>
<dbReference type="Pfam" id="PF00395">
    <property type="entry name" value="SLH"/>
    <property type="match status" value="1"/>
</dbReference>
<keyword evidence="1" id="KW-0677">Repeat</keyword>
<feature type="domain" description="Fibronectin type-III" evidence="2">
    <location>
        <begin position="757"/>
        <end position="860"/>
    </location>
</feature>
<dbReference type="InterPro" id="IPR036116">
    <property type="entry name" value="FN3_sf"/>
</dbReference>
<sequence>MRTRRILAAILSIAFILTSYGMYGVYGADIPVQPAPTGLAITPTNTPEPAIGFSLTDGGESGFYADIGWGNLANPSGSAGINILGKYLNIYLEESPKGYRPTRPAYAQEKGLAAETKPIRMKNLKSGTVYKANAKAYYEYINTNIPNSQVAKSDESAASNSVKFMTDINVQCFTAGTGKVKVIWDDVWVDGKRISYQLYVSEDKEFKNTFPISITEDLIGENGPVVLNQTDGTLEYVQNVKNSGRVYYVKIVPVITDPTIVKSTQVKTYATSTNILVKTTKMFKNDSGTVWKLEWSPVLTSLSGAESNVKVEYEIISFDDENKQTTLAVKESTMHVITVPDNSTARFYQIRANITKDGLPYYPPELKIKIESEKFALLEMEVPTTPPMPVIVPSIKDSTGKVVISYEDIVSDGVVTHKGELGKDTATILWEVPKKADGTIDDRILYDIWLIEDPDTIDSPPSGTLIRESFQPGETNFVRDATNGNQIIGYKYKLTGLKPNHTYYFKLVAKKTFAEEKDGIIQNVTHSSVPAIKVVITLPGGGIDTPLIPSNPPLEIKKQPDSDKKMITDKSVTVQLKNRWYEQYNKVPDTGRWYYVKTDRVDYNDPSSTIEYNPYDPDTPVDNKNYRKVEYGEGVSLYVGCEEYYEGIEPNLADTTKYPIDGYKVGNVPANPIAQQNLDQYEIPELNAPDSVTGTNTVTSKHNIVIPVNTLKPNTTYVIWVRAVRPDPEHPGQMLLSDVSNPIIFTTLPSDTQVVEKPTVPELSYNYVSDTFVDLVWDYKEGNKYYIKYGTVDNPDRAGNTIEITTEELISSGLNYLRVPGLKPDTQYYFWIQAESFSPDHSLSEKSVWSDSLLVKTLKDLPPATPRGFGVKNTPDAVTKNSIIFEWIKEDNLEYILEIASDIDYTDAKEYTAGSVAEFKVEGLISNHRYFARLYAYDPVKKLRSQPTQSINVRTRSSSDDYDSDQDVDHVITGDYVEKGTNVIGGVWTVKIIGVNADRLIERMKTDRVLDYTVDLSKPPATATRISVWVAKRVFDNLEQLKENVAFKTTIVTYDFKAGILSDISTTDTKREQIYILDIVLTPQKPVANANELVLKQPLAQIGVKLETGADVITVSQFSIPLVIRYPYTNVKDYTESKTYGYYYNPVLSNWEQQVTSADYDTDNSAGVMSFKSRTPGLFAIANRTGNLFDDIYGSKYESSITNVAYKHKLKSVTGRSFNPDKTITAGDAVKILFDTIDDYKYDSGFMQTAAKLGLVNTNKLATGMLTRQEAACMATVLYEIKSGTRTKGNVNIISSYSDYGKVDKSIQNRVAFAVENGFVPNVTETKLNPAENISRGEFMYMLEKALVLAGEIE</sequence>
<dbReference type="PATRIC" id="fig|1195236.3.peg.2303"/>